<keyword evidence="1" id="KW-0732">Signal</keyword>
<dbReference type="EMBL" id="MCFN01000132">
    <property type="protein sequence ID" value="OXB64096.1"/>
    <property type="molecule type" value="Genomic_DNA"/>
</dbReference>
<dbReference type="Proteomes" id="UP000198323">
    <property type="component" value="Unassembled WGS sequence"/>
</dbReference>
<protein>
    <recommendedName>
        <fullName evidence="2">GOLD domain-containing protein</fullName>
    </recommendedName>
</protein>
<dbReference type="OrthoDB" id="9907387at2759"/>
<evidence type="ECO:0000259" key="2">
    <source>
        <dbReference type="Pfam" id="PF01105"/>
    </source>
</evidence>
<dbReference type="STRING" id="9009.A0A226N908"/>
<dbReference type="Pfam" id="PF01105">
    <property type="entry name" value="EMP24_GP25L"/>
    <property type="match status" value="1"/>
</dbReference>
<evidence type="ECO:0000313" key="4">
    <source>
        <dbReference type="Proteomes" id="UP000198323"/>
    </source>
</evidence>
<dbReference type="AlphaFoldDB" id="A0A226N908"/>
<organism evidence="3 4">
    <name type="scientific">Callipepla squamata</name>
    <name type="common">Scaled quail</name>
    <dbReference type="NCBI Taxonomy" id="9009"/>
    <lineage>
        <taxon>Eukaryota</taxon>
        <taxon>Metazoa</taxon>
        <taxon>Chordata</taxon>
        <taxon>Craniata</taxon>
        <taxon>Vertebrata</taxon>
        <taxon>Euteleostomi</taxon>
        <taxon>Archelosauria</taxon>
        <taxon>Archosauria</taxon>
        <taxon>Dinosauria</taxon>
        <taxon>Saurischia</taxon>
        <taxon>Theropoda</taxon>
        <taxon>Coelurosauria</taxon>
        <taxon>Aves</taxon>
        <taxon>Neognathae</taxon>
        <taxon>Galloanserae</taxon>
        <taxon>Galliformes</taxon>
        <taxon>Odontophoridae</taxon>
        <taxon>Callipepla</taxon>
    </lineage>
</organism>
<feature type="signal peptide" evidence="1">
    <location>
        <begin position="1"/>
        <end position="21"/>
    </location>
</feature>
<reference evidence="3 4" key="1">
    <citation type="submission" date="2016-07" db="EMBL/GenBank/DDBJ databases">
        <title>Disparate Historic Effective Population Sizes Predicted by Modern Levels of Genome Diversity for the Scaled Quail (Callipepla squamata) and the Northern Bobwhite (Colinus virginianus): Inferences from First and Second Generation Draft Genome Assemblies for Sympatric New World Quail.</title>
        <authorList>
            <person name="Oldeschulte D.L."/>
            <person name="Halley Y.A."/>
            <person name="Bhattarai E.K."/>
            <person name="Brashear W.A."/>
            <person name="Hill J."/>
            <person name="Metz R.P."/>
            <person name="Johnson C.D."/>
            <person name="Rollins D."/>
            <person name="Peterson M.J."/>
            <person name="Bickhart D.M."/>
            <person name="Decker J.E."/>
            <person name="Seabury C.M."/>
        </authorList>
    </citation>
    <scope>NUCLEOTIDE SEQUENCE [LARGE SCALE GENOMIC DNA]</scope>
    <source>
        <strain evidence="3 4">Texas</strain>
        <tissue evidence="3">Leg muscle</tissue>
    </source>
</reference>
<comment type="caution">
    <text evidence="3">The sequence shown here is derived from an EMBL/GenBank/DDBJ whole genome shotgun (WGS) entry which is preliminary data.</text>
</comment>
<accession>A0A226N908</accession>
<keyword evidence="4" id="KW-1185">Reference proteome</keyword>
<name>A0A226N908_CALSU</name>
<evidence type="ECO:0000256" key="1">
    <source>
        <dbReference type="SAM" id="SignalP"/>
    </source>
</evidence>
<sequence>MSPLRAVLALLAALAAAPSAAYFVSIDAHAEECFLERVPSGTKMGLIFEVAEGGFLDIDVEVRTDRL</sequence>
<dbReference type="InterPro" id="IPR009038">
    <property type="entry name" value="GOLD_dom"/>
</dbReference>
<feature type="chain" id="PRO_5012126989" description="GOLD domain-containing protein" evidence="1">
    <location>
        <begin position="22"/>
        <end position="67"/>
    </location>
</feature>
<proteinExistence type="predicted"/>
<gene>
    <name evidence="3" type="ORF">ASZ78_002026</name>
</gene>
<evidence type="ECO:0000313" key="3">
    <source>
        <dbReference type="EMBL" id="OXB64096.1"/>
    </source>
</evidence>
<feature type="domain" description="GOLD" evidence="2">
    <location>
        <begin position="23"/>
        <end position="63"/>
    </location>
</feature>